<protein>
    <recommendedName>
        <fullName evidence="4">DUF2642 domain-containing protein</fullName>
    </recommendedName>
</protein>
<sequence length="227" mass="25733">MSYFGRYIGRLIDLELDGGVKHTGMLVDAGPDIVVMYSRDSYMYIPLTHARHIEPLPPGSSSISNSPKPPSDDNPIWNEKELSYRKVLLHSKGMFVEIFVTGNQSLHGYVTTILTNYFVFYSPVYKTMYIPLLHLKWLIPYPPDRTPYTLERNKLPVAPSGLTLARTFEEQLKKLAGKIVVFDAGLQADYTGLLLNSEDQIAELVTAHGRKLHTNVRQIKTVHFPDL</sequence>
<feature type="region of interest" description="Disordered" evidence="1">
    <location>
        <begin position="56"/>
        <end position="75"/>
    </location>
</feature>
<evidence type="ECO:0000256" key="1">
    <source>
        <dbReference type="SAM" id="MobiDB-lite"/>
    </source>
</evidence>
<comment type="caution">
    <text evidence="2">The sequence shown here is derived from an EMBL/GenBank/DDBJ whole genome shotgun (WGS) entry which is preliminary data.</text>
</comment>
<proteinExistence type="predicted"/>
<reference evidence="2" key="1">
    <citation type="submission" date="2021-06" db="EMBL/GenBank/DDBJ databases">
        <authorList>
            <person name="Criscuolo A."/>
        </authorList>
    </citation>
    <scope>NUCLEOTIDE SEQUENCE</scope>
    <source>
        <strain evidence="2">CIP111600</strain>
    </source>
</reference>
<accession>A0A916KA09</accession>
<gene>
    <name evidence="2" type="ORF">PAESOLCIP111_06026</name>
</gene>
<name>A0A916KA09_9BACL</name>
<evidence type="ECO:0000313" key="2">
    <source>
        <dbReference type="EMBL" id="CAG7650198.1"/>
    </source>
</evidence>
<evidence type="ECO:0008006" key="4">
    <source>
        <dbReference type="Google" id="ProtNLM"/>
    </source>
</evidence>
<evidence type="ECO:0000313" key="3">
    <source>
        <dbReference type="Proteomes" id="UP000693672"/>
    </source>
</evidence>
<keyword evidence="3" id="KW-1185">Reference proteome</keyword>
<dbReference type="EMBL" id="CAJVAS010000052">
    <property type="protein sequence ID" value="CAG7650198.1"/>
    <property type="molecule type" value="Genomic_DNA"/>
</dbReference>
<organism evidence="2 3">
    <name type="scientific">Paenibacillus solanacearum</name>
    <dbReference type="NCBI Taxonomy" id="2048548"/>
    <lineage>
        <taxon>Bacteria</taxon>
        <taxon>Bacillati</taxon>
        <taxon>Bacillota</taxon>
        <taxon>Bacilli</taxon>
        <taxon>Bacillales</taxon>
        <taxon>Paenibacillaceae</taxon>
        <taxon>Paenibacillus</taxon>
    </lineage>
</organism>
<dbReference type="AlphaFoldDB" id="A0A916KA09"/>
<dbReference type="Proteomes" id="UP000693672">
    <property type="component" value="Unassembled WGS sequence"/>
</dbReference>